<evidence type="ECO:0000313" key="2">
    <source>
        <dbReference type="Proteomes" id="UP000467201"/>
    </source>
</evidence>
<proteinExistence type="predicted"/>
<dbReference type="AlphaFoldDB" id="A0A7I7VP05"/>
<organism evidence="1 2">
    <name type="scientific">Mycolicibacterium doricum</name>
    <dbReference type="NCBI Taxonomy" id="126673"/>
    <lineage>
        <taxon>Bacteria</taxon>
        <taxon>Bacillati</taxon>
        <taxon>Actinomycetota</taxon>
        <taxon>Actinomycetes</taxon>
        <taxon>Mycobacteriales</taxon>
        <taxon>Mycobacteriaceae</taxon>
        <taxon>Mycolicibacterium</taxon>
    </lineage>
</organism>
<sequence>MGAHISVIENLPTPELPGQVRTVDNPSCPLSTLGARSRVVGGASLNVAQIACEGNRGKAEAQSRPLAVELLPT</sequence>
<name>A0A7I7VP05_9MYCO</name>
<evidence type="ECO:0000313" key="1">
    <source>
        <dbReference type="EMBL" id="BBZ06085.1"/>
    </source>
</evidence>
<gene>
    <name evidence="1" type="ORF">MDOR_02540</name>
</gene>
<dbReference type="KEGG" id="mdr:MDOR_02540"/>
<reference evidence="1 2" key="1">
    <citation type="journal article" date="2019" name="Emerg. Microbes Infect.">
        <title>Comprehensive subspecies identification of 175 nontuberculous mycobacteria species based on 7547 genomic profiles.</title>
        <authorList>
            <person name="Matsumoto Y."/>
            <person name="Kinjo T."/>
            <person name="Motooka D."/>
            <person name="Nabeya D."/>
            <person name="Jung N."/>
            <person name="Uechi K."/>
            <person name="Horii T."/>
            <person name="Iida T."/>
            <person name="Fujita J."/>
            <person name="Nakamura S."/>
        </authorList>
    </citation>
    <scope>NUCLEOTIDE SEQUENCE [LARGE SCALE GENOMIC DNA]</scope>
    <source>
        <strain evidence="1 2">JCM 12405</strain>
    </source>
</reference>
<accession>A0A7I7VP05</accession>
<protein>
    <submittedName>
        <fullName evidence="1">Uncharacterized protein</fullName>
    </submittedName>
</protein>
<dbReference type="Proteomes" id="UP000467201">
    <property type="component" value="Chromosome"/>
</dbReference>
<dbReference type="EMBL" id="AP022605">
    <property type="protein sequence ID" value="BBZ06085.1"/>
    <property type="molecule type" value="Genomic_DNA"/>
</dbReference>